<reference evidence="2 3" key="1">
    <citation type="submission" date="2023-05" db="EMBL/GenBank/DDBJ databases">
        <authorList>
            <person name="Guo Y."/>
        </authorList>
    </citation>
    <scope>NUCLEOTIDE SEQUENCE [LARGE SCALE GENOMIC DNA]</scope>
    <source>
        <strain evidence="2 3">GR2756</strain>
    </source>
</reference>
<proteinExistence type="predicted"/>
<dbReference type="EMBL" id="JAVUPU010000013">
    <property type="protein sequence ID" value="MDT9600856.1"/>
    <property type="molecule type" value="Genomic_DNA"/>
</dbReference>
<dbReference type="SUPFAM" id="SSF47413">
    <property type="entry name" value="lambda repressor-like DNA-binding domains"/>
    <property type="match status" value="1"/>
</dbReference>
<feature type="domain" description="HTH cro/C1-type" evidence="1">
    <location>
        <begin position="13"/>
        <end position="71"/>
    </location>
</feature>
<evidence type="ECO:0000313" key="2">
    <source>
        <dbReference type="EMBL" id="MDT9600856.1"/>
    </source>
</evidence>
<dbReference type="Proteomes" id="UP001259572">
    <property type="component" value="Unassembled WGS sequence"/>
</dbReference>
<name>A0ABU3QBT9_9SPHN</name>
<protein>
    <submittedName>
        <fullName evidence="2">Helix-turn-helix transcriptional regulator</fullName>
    </submittedName>
</protein>
<comment type="caution">
    <text evidence="2">The sequence shown here is derived from an EMBL/GenBank/DDBJ whole genome shotgun (WGS) entry which is preliminary data.</text>
</comment>
<sequence>MKTMIFPGLGRQLKQARARRKLTQPALGRRLGRDRARISELERDLVTNRLGRDRLTLFAEICDALDLIPVLVPRAQAGSILAAQEEGTNEFVLGRSHRSTFDEVFVDLADEDDKVGDD</sequence>
<dbReference type="InterPro" id="IPR001387">
    <property type="entry name" value="Cro/C1-type_HTH"/>
</dbReference>
<evidence type="ECO:0000259" key="1">
    <source>
        <dbReference type="PROSITE" id="PS50943"/>
    </source>
</evidence>
<accession>A0ABU3QBT9</accession>
<dbReference type="Gene3D" id="1.10.260.40">
    <property type="entry name" value="lambda repressor-like DNA-binding domains"/>
    <property type="match status" value="1"/>
</dbReference>
<dbReference type="Pfam" id="PF13560">
    <property type="entry name" value="HTH_31"/>
    <property type="match status" value="1"/>
</dbReference>
<dbReference type="CDD" id="cd00093">
    <property type="entry name" value="HTH_XRE"/>
    <property type="match status" value="1"/>
</dbReference>
<dbReference type="RefSeq" id="WP_315728391.1">
    <property type="nucleotide sequence ID" value="NZ_JAVUPU010000013.1"/>
</dbReference>
<dbReference type="PROSITE" id="PS50943">
    <property type="entry name" value="HTH_CROC1"/>
    <property type="match status" value="1"/>
</dbReference>
<keyword evidence="3" id="KW-1185">Reference proteome</keyword>
<evidence type="ECO:0000313" key="3">
    <source>
        <dbReference type="Proteomes" id="UP001259572"/>
    </source>
</evidence>
<gene>
    <name evidence="2" type="ORF">RQX22_18000</name>
</gene>
<dbReference type="InterPro" id="IPR010982">
    <property type="entry name" value="Lambda_DNA-bd_dom_sf"/>
</dbReference>
<organism evidence="2 3">
    <name type="scientific">Sphingosinicella rhizophila</name>
    <dbReference type="NCBI Taxonomy" id="3050082"/>
    <lineage>
        <taxon>Bacteria</taxon>
        <taxon>Pseudomonadati</taxon>
        <taxon>Pseudomonadota</taxon>
        <taxon>Alphaproteobacteria</taxon>
        <taxon>Sphingomonadales</taxon>
        <taxon>Sphingosinicellaceae</taxon>
        <taxon>Sphingosinicella</taxon>
    </lineage>
</organism>